<dbReference type="AlphaFoldDB" id="A0AAD7BQM4"/>
<proteinExistence type="predicted"/>
<gene>
    <name evidence="2" type="ORF">B0H17DRAFT_1218394</name>
</gene>
<comment type="caution">
    <text evidence="2">The sequence shown here is derived from an EMBL/GenBank/DDBJ whole genome shotgun (WGS) entry which is preliminary data.</text>
</comment>
<keyword evidence="3" id="KW-1185">Reference proteome</keyword>
<feature type="region of interest" description="Disordered" evidence="1">
    <location>
        <begin position="64"/>
        <end position="87"/>
    </location>
</feature>
<reference evidence="2" key="1">
    <citation type="submission" date="2023-03" db="EMBL/GenBank/DDBJ databases">
        <title>Massive genome expansion in bonnet fungi (Mycena s.s.) driven by repeated elements and novel gene families across ecological guilds.</title>
        <authorList>
            <consortium name="Lawrence Berkeley National Laboratory"/>
            <person name="Harder C.B."/>
            <person name="Miyauchi S."/>
            <person name="Viragh M."/>
            <person name="Kuo A."/>
            <person name="Thoen E."/>
            <person name="Andreopoulos B."/>
            <person name="Lu D."/>
            <person name="Skrede I."/>
            <person name="Drula E."/>
            <person name="Henrissat B."/>
            <person name="Morin E."/>
            <person name="Kohler A."/>
            <person name="Barry K."/>
            <person name="LaButti K."/>
            <person name="Morin E."/>
            <person name="Salamov A."/>
            <person name="Lipzen A."/>
            <person name="Mereny Z."/>
            <person name="Hegedus B."/>
            <person name="Baldrian P."/>
            <person name="Stursova M."/>
            <person name="Weitz H."/>
            <person name="Taylor A."/>
            <person name="Grigoriev I.V."/>
            <person name="Nagy L.G."/>
            <person name="Martin F."/>
            <person name="Kauserud H."/>
        </authorList>
    </citation>
    <scope>NUCLEOTIDE SEQUENCE</scope>
    <source>
        <strain evidence="2">CBHHK067</strain>
    </source>
</reference>
<protein>
    <submittedName>
        <fullName evidence="2">Uncharacterized protein</fullName>
    </submittedName>
</protein>
<accession>A0AAD7BQM4</accession>
<sequence length="186" mass="20929">MCILWHRCYHYDNNIRVISLSYNERHSLKDYIRRFADSMARAPTITDPHIDSVTYCRSRGPTAYYSSSSPSNTDASHVGPTKDNPDAPCYDTREEEEMVSVAGFDQTVHDLVGTRRYDVCHTMTFPLILPLLKAPPHRPYILDPWPSRTLDGAGPHAGLGEIAAAAACCRGTAAHCRALTRRWLCY</sequence>
<evidence type="ECO:0000313" key="2">
    <source>
        <dbReference type="EMBL" id="KAJ7628069.1"/>
    </source>
</evidence>
<name>A0AAD7BQM4_MYCRO</name>
<organism evidence="2 3">
    <name type="scientific">Mycena rosella</name>
    <name type="common">Pink bonnet</name>
    <name type="synonym">Agaricus rosellus</name>
    <dbReference type="NCBI Taxonomy" id="1033263"/>
    <lineage>
        <taxon>Eukaryota</taxon>
        <taxon>Fungi</taxon>
        <taxon>Dikarya</taxon>
        <taxon>Basidiomycota</taxon>
        <taxon>Agaricomycotina</taxon>
        <taxon>Agaricomycetes</taxon>
        <taxon>Agaricomycetidae</taxon>
        <taxon>Agaricales</taxon>
        <taxon>Marasmiineae</taxon>
        <taxon>Mycenaceae</taxon>
        <taxon>Mycena</taxon>
    </lineage>
</organism>
<feature type="compositionally biased region" description="Polar residues" evidence="1">
    <location>
        <begin position="64"/>
        <end position="75"/>
    </location>
</feature>
<evidence type="ECO:0000313" key="3">
    <source>
        <dbReference type="Proteomes" id="UP001221757"/>
    </source>
</evidence>
<evidence type="ECO:0000256" key="1">
    <source>
        <dbReference type="SAM" id="MobiDB-lite"/>
    </source>
</evidence>
<dbReference type="Proteomes" id="UP001221757">
    <property type="component" value="Unassembled WGS sequence"/>
</dbReference>
<dbReference type="EMBL" id="JARKIE010000560">
    <property type="protein sequence ID" value="KAJ7628069.1"/>
    <property type="molecule type" value="Genomic_DNA"/>
</dbReference>